<dbReference type="InterPro" id="IPR029052">
    <property type="entry name" value="Metallo-depent_PP-like"/>
</dbReference>
<evidence type="ECO:0000313" key="3">
    <source>
        <dbReference type="Proteomes" id="UP000245412"/>
    </source>
</evidence>
<keyword evidence="3" id="KW-1185">Reference proteome</keyword>
<dbReference type="SUPFAM" id="SSF56300">
    <property type="entry name" value="Metallo-dependent phosphatases"/>
    <property type="match status" value="1"/>
</dbReference>
<evidence type="ECO:0000259" key="1">
    <source>
        <dbReference type="Pfam" id="PF00149"/>
    </source>
</evidence>
<protein>
    <submittedName>
        <fullName evidence="2">Calcineurin-like phosphoesterase family protein</fullName>
    </submittedName>
</protein>
<reference evidence="2 3" key="1">
    <citation type="submission" date="2018-05" db="EMBL/GenBank/DDBJ databases">
        <authorList>
            <person name="Goeker M."/>
            <person name="Huntemann M."/>
            <person name="Clum A."/>
            <person name="Pillay M."/>
            <person name="Palaniappan K."/>
            <person name="Varghese N."/>
            <person name="Mikhailova N."/>
            <person name="Stamatis D."/>
            <person name="Reddy T."/>
            <person name="Daum C."/>
            <person name="Shapiro N."/>
            <person name="Ivanova N."/>
            <person name="Kyrpides N."/>
            <person name="Woyke T."/>
        </authorList>
    </citation>
    <scope>NUCLEOTIDE SEQUENCE [LARGE SCALE GENOMIC DNA]</scope>
    <source>
        <strain evidence="2 3">DSM 26524</strain>
    </source>
</reference>
<dbReference type="EMBL" id="QGGY01000016">
    <property type="protein sequence ID" value="PWJ72751.1"/>
    <property type="molecule type" value="Genomic_DNA"/>
</dbReference>
<dbReference type="AlphaFoldDB" id="A0AB73SZ27"/>
<dbReference type="Gene3D" id="3.60.21.10">
    <property type="match status" value="1"/>
</dbReference>
<dbReference type="InterPro" id="IPR004843">
    <property type="entry name" value="Calcineurin-like_PHP"/>
</dbReference>
<proteinExistence type="predicted"/>
<comment type="caution">
    <text evidence="2">The sequence shown here is derived from an EMBL/GenBank/DDBJ whole genome shotgun (WGS) entry which is preliminary data.</text>
</comment>
<feature type="domain" description="Calcineurin-like phosphoesterase" evidence="1">
    <location>
        <begin position="5"/>
        <end position="140"/>
    </location>
</feature>
<dbReference type="Pfam" id="PF00149">
    <property type="entry name" value="Metallophos"/>
    <property type="match status" value="1"/>
</dbReference>
<organism evidence="2 3">
    <name type="scientific">Murimonas intestini</name>
    <dbReference type="NCBI Taxonomy" id="1337051"/>
    <lineage>
        <taxon>Bacteria</taxon>
        <taxon>Bacillati</taxon>
        <taxon>Bacillota</taxon>
        <taxon>Clostridia</taxon>
        <taxon>Lachnospirales</taxon>
        <taxon>Lachnospiraceae</taxon>
        <taxon>Murimonas</taxon>
    </lineage>
</organism>
<dbReference type="RefSeq" id="WP_109748219.1">
    <property type="nucleotide sequence ID" value="NZ_JANKBI010000016.1"/>
</dbReference>
<dbReference type="Proteomes" id="UP000245412">
    <property type="component" value="Unassembled WGS sequence"/>
</dbReference>
<accession>A0AB73SZ27</accession>
<sequence>MRYYIADLHFFHGGLNDHMDMRGFPDVGTMNAYMVSQWNKKVHKKDEVVILGDLSFGKGEETNEILRQLKGKLYLIEGNHERYLKDKEFHADRFEWIKPYAELHDNKRKVVLSHYPIFCYNGQYKTDDEGSPRTYMLYGHVHDTFDERLVDEFISITRASVKKQIGSSEEKPIPCNMINCFCKFSDYTPLSLDEWIALDERRRGGSK</sequence>
<gene>
    <name evidence="2" type="ORF">C7383_11665</name>
</gene>
<dbReference type="GO" id="GO:0016787">
    <property type="term" value="F:hydrolase activity"/>
    <property type="evidence" value="ECO:0007669"/>
    <property type="project" value="InterPro"/>
</dbReference>
<evidence type="ECO:0000313" key="2">
    <source>
        <dbReference type="EMBL" id="PWJ72751.1"/>
    </source>
</evidence>
<name>A0AB73SZ27_9FIRM</name>